<organism evidence="2 3">
    <name type="scientific">Oceanobacillus chungangensis</name>
    <dbReference type="NCBI Taxonomy" id="1229152"/>
    <lineage>
        <taxon>Bacteria</taxon>
        <taxon>Bacillati</taxon>
        <taxon>Bacillota</taxon>
        <taxon>Bacilli</taxon>
        <taxon>Bacillales</taxon>
        <taxon>Bacillaceae</taxon>
        <taxon>Oceanobacillus</taxon>
    </lineage>
</organism>
<protein>
    <submittedName>
        <fullName evidence="2">Histidinol-phosphatase</fullName>
    </submittedName>
</protein>
<proteinExistence type="predicted"/>
<dbReference type="OrthoDB" id="9777619at2"/>
<evidence type="ECO:0000259" key="1">
    <source>
        <dbReference type="Pfam" id="PF02811"/>
    </source>
</evidence>
<evidence type="ECO:0000313" key="2">
    <source>
        <dbReference type="EMBL" id="RDW15552.1"/>
    </source>
</evidence>
<dbReference type="RefSeq" id="WP_115751115.1">
    <property type="nucleotide sequence ID" value="NZ_PIOD01000025.1"/>
</dbReference>
<dbReference type="Gene3D" id="3.20.20.140">
    <property type="entry name" value="Metal-dependent hydrolases"/>
    <property type="match status" value="1"/>
</dbReference>
<gene>
    <name evidence="2" type="ORF">CWR45_17405</name>
</gene>
<reference evidence="3" key="1">
    <citation type="submission" date="2017-11" db="EMBL/GenBank/DDBJ databases">
        <authorList>
            <person name="Zhu W."/>
        </authorList>
    </citation>
    <scope>NUCLEOTIDE SEQUENCE [LARGE SCALE GENOMIC DNA]</scope>
    <source>
        <strain evidence="3">CAU 1051</strain>
    </source>
</reference>
<evidence type="ECO:0000313" key="3">
    <source>
        <dbReference type="Proteomes" id="UP000256520"/>
    </source>
</evidence>
<dbReference type="EMBL" id="PIOD01000025">
    <property type="protein sequence ID" value="RDW15552.1"/>
    <property type="molecule type" value="Genomic_DNA"/>
</dbReference>
<dbReference type="InterPro" id="IPR052018">
    <property type="entry name" value="PHP_domain"/>
</dbReference>
<dbReference type="InterPro" id="IPR004013">
    <property type="entry name" value="PHP_dom"/>
</dbReference>
<accession>A0A3D8PIT1</accession>
<dbReference type="InterPro" id="IPR016195">
    <property type="entry name" value="Pol/histidinol_Pase-like"/>
</dbReference>
<dbReference type="GO" id="GO:0035312">
    <property type="term" value="F:5'-3' DNA exonuclease activity"/>
    <property type="evidence" value="ECO:0007669"/>
    <property type="project" value="TreeGrafter"/>
</dbReference>
<dbReference type="AlphaFoldDB" id="A0A3D8PIT1"/>
<feature type="domain" description="PHP" evidence="1">
    <location>
        <begin position="4"/>
        <end position="89"/>
    </location>
</feature>
<sequence>MKIDFHTHVKISKQSTFMPEYFKEMMKEAKASGLDALAMTEHFNTLRFNDIYEYLAKNYPYENGYYFVEGLKLFPGIEVDVKETGHILLIGGREAILNIRAALDNHTDKSNFIPFKDLLDLAEKEDVLKIGAHAFRESTPLHQHDPEQLMRLDALDLNGKDLYAYGTDTYYQKLKSFADEHGLPIVAGSDTHQFLQYSSVYNDFMVDCQTAAELKSCIINGDYKLEVSPTLEIKVKSATLVKKLMKQLLNKSGRLEVNL</sequence>
<dbReference type="Pfam" id="PF02811">
    <property type="entry name" value="PHP"/>
    <property type="match status" value="1"/>
</dbReference>
<keyword evidence="3" id="KW-1185">Reference proteome</keyword>
<dbReference type="PANTHER" id="PTHR42924">
    <property type="entry name" value="EXONUCLEASE"/>
    <property type="match status" value="1"/>
</dbReference>
<dbReference type="SUPFAM" id="SSF89550">
    <property type="entry name" value="PHP domain-like"/>
    <property type="match status" value="1"/>
</dbReference>
<dbReference type="Proteomes" id="UP000256520">
    <property type="component" value="Unassembled WGS sequence"/>
</dbReference>
<dbReference type="GO" id="GO:0004534">
    <property type="term" value="F:5'-3' RNA exonuclease activity"/>
    <property type="evidence" value="ECO:0007669"/>
    <property type="project" value="TreeGrafter"/>
</dbReference>
<name>A0A3D8PIT1_9BACI</name>
<dbReference type="PANTHER" id="PTHR42924:SF3">
    <property type="entry name" value="POLYMERASE_HISTIDINOL PHOSPHATASE N-TERMINAL DOMAIN-CONTAINING PROTEIN"/>
    <property type="match status" value="1"/>
</dbReference>
<comment type="caution">
    <text evidence="2">The sequence shown here is derived from an EMBL/GenBank/DDBJ whole genome shotgun (WGS) entry which is preliminary data.</text>
</comment>